<reference evidence="2" key="1">
    <citation type="submission" date="2014-05" db="EMBL/GenBank/DDBJ databases">
        <authorList>
            <person name="Chronopoulou M."/>
        </authorList>
    </citation>
    <scope>NUCLEOTIDE SEQUENCE</scope>
    <source>
        <tissue evidence="2">Whole organism</tissue>
    </source>
</reference>
<protein>
    <submittedName>
        <fullName evidence="2">Uncharacterized protein</fullName>
    </submittedName>
</protein>
<dbReference type="EMBL" id="HACA01006182">
    <property type="protein sequence ID" value="CDW23543.1"/>
    <property type="molecule type" value="Transcribed_RNA"/>
</dbReference>
<organism evidence="2">
    <name type="scientific">Lepeophtheirus salmonis</name>
    <name type="common">Salmon louse</name>
    <name type="synonym">Caligus salmonis</name>
    <dbReference type="NCBI Taxonomy" id="72036"/>
    <lineage>
        <taxon>Eukaryota</taxon>
        <taxon>Metazoa</taxon>
        <taxon>Ecdysozoa</taxon>
        <taxon>Arthropoda</taxon>
        <taxon>Crustacea</taxon>
        <taxon>Multicrustacea</taxon>
        <taxon>Hexanauplia</taxon>
        <taxon>Copepoda</taxon>
        <taxon>Siphonostomatoida</taxon>
        <taxon>Caligidae</taxon>
        <taxon>Lepeophtheirus</taxon>
    </lineage>
</organism>
<evidence type="ECO:0000256" key="1">
    <source>
        <dbReference type="SAM" id="MobiDB-lite"/>
    </source>
</evidence>
<dbReference type="AlphaFoldDB" id="A0A0K2TC07"/>
<feature type="compositionally biased region" description="Basic and acidic residues" evidence="1">
    <location>
        <begin position="66"/>
        <end position="78"/>
    </location>
</feature>
<evidence type="ECO:0000313" key="2">
    <source>
        <dbReference type="EMBL" id="CDW23543.1"/>
    </source>
</evidence>
<feature type="region of interest" description="Disordered" evidence="1">
    <location>
        <begin position="57"/>
        <end position="78"/>
    </location>
</feature>
<proteinExistence type="predicted"/>
<name>A0A0K2TC07_LEPSM</name>
<sequence>MRRSGSGRKQKVDLARYKEHALANLNSTITSIAEDLGVARSTASLWGQKIGGKSLRRVGRSLVSQKQRDKRFERPKNS</sequence>
<accession>A0A0K2TC07</accession>